<dbReference type="SUPFAM" id="SSF161098">
    <property type="entry name" value="MetI-like"/>
    <property type="match status" value="1"/>
</dbReference>
<evidence type="ECO:0000256" key="7">
    <source>
        <dbReference type="RuleBase" id="RU363032"/>
    </source>
</evidence>
<dbReference type="OrthoDB" id="5458199at2"/>
<evidence type="ECO:0000256" key="5">
    <source>
        <dbReference type="ARBA" id="ARBA00022989"/>
    </source>
</evidence>
<protein>
    <submittedName>
        <fullName evidence="9">ABC transporter permease subunit</fullName>
    </submittedName>
</protein>
<dbReference type="Pfam" id="PF00528">
    <property type="entry name" value="BPD_transp_1"/>
    <property type="match status" value="1"/>
</dbReference>
<evidence type="ECO:0000256" key="4">
    <source>
        <dbReference type="ARBA" id="ARBA00022692"/>
    </source>
</evidence>
<feature type="transmembrane region" description="Helical" evidence="7">
    <location>
        <begin position="250"/>
        <end position="270"/>
    </location>
</feature>
<dbReference type="Gene3D" id="1.10.3720.10">
    <property type="entry name" value="MetI-like"/>
    <property type="match status" value="1"/>
</dbReference>
<comment type="similarity">
    <text evidence="7">Belongs to the binding-protein-dependent transport system permease family.</text>
</comment>
<feature type="transmembrane region" description="Helical" evidence="7">
    <location>
        <begin position="131"/>
        <end position="150"/>
    </location>
</feature>
<evidence type="ECO:0000256" key="1">
    <source>
        <dbReference type="ARBA" id="ARBA00004651"/>
    </source>
</evidence>
<dbReference type="PROSITE" id="PS50928">
    <property type="entry name" value="ABC_TM1"/>
    <property type="match status" value="1"/>
</dbReference>
<evidence type="ECO:0000313" key="10">
    <source>
        <dbReference type="Proteomes" id="UP000440096"/>
    </source>
</evidence>
<dbReference type="InterPro" id="IPR035906">
    <property type="entry name" value="MetI-like_sf"/>
</dbReference>
<dbReference type="PANTHER" id="PTHR30151:SF38">
    <property type="entry name" value="ALIPHATIC SULFONATES TRANSPORT PERMEASE PROTEIN SSUC-RELATED"/>
    <property type="match status" value="1"/>
</dbReference>
<dbReference type="Proteomes" id="UP000440096">
    <property type="component" value="Unassembled WGS sequence"/>
</dbReference>
<dbReference type="RefSeq" id="WP_154759571.1">
    <property type="nucleotide sequence ID" value="NZ_WMBA01000048.1"/>
</dbReference>
<name>A0A6N7Z7T9_9PSEU</name>
<evidence type="ECO:0000259" key="8">
    <source>
        <dbReference type="PROSITE" id="PS50928"/>
    </source>
</evidence>
<comment type="caution">
    <text evidence="9">The sequence shown here is derived from an EMBL/GenBank/DDBJ whole genome shotgun (WGS) entry which is preliminary data.</text>
</comment>
<keyword evidence="3" id="KW-1003">Cell membrane</keyword>
<feature type="transmembrane region" description="Helical" evidence="7">
    <location>
        <begin position="197"/>
        <end position="230"/>
    </location>
</feature>
<accession>A0A6N7Z7T9</accession>
<evidence type="ECO:0000256" key="6">
    <source>
        <dbReference type="ARBA" id="ARBA00023136"/>
    </source>
</evidence>
<dbReference type="AlphaFoldDB" id="A0A6N7Z7T9"/>
<organism evidence="9 10">
    <name type="scientific">Amycolatopsis pithecellobii</name>
    <dbReference type="NCBI Taxonomy" id="664692"/>
    <lineage>
        <taxon>Bacteria</taxon>
        <taxon>Bacillati</taxon>
        <taxon>Actinomycetota</taxon>
        <taxon>Actinomycetes</taxon>
        <taxon>Pseudonocardiales</taxon>
        <taxon>Pseudonocardiaceae</taxon>
        <taxon>Amycolatopsis</taxon>
    </lineage>
</organism>
<dbReference type="GO" id="GO:0005886">
    <property type="term" value="C:plasma membrane"/>
    <property type="evidence" value="ECO:0007669"/>
    <property type="project" value="UniProtKB-SubCell"/>
</dbReference>
<comment type="subcellular location">
    <subcellularLocation>
        <location evidence="1 7">Cell membrane</location>
        <topology evidence="1 7">Multi-pass membrane protein</topology>
    </subcellularLocation>
</comment>
<reference evidence="9 10" key="1">
    <citation type="submission" date="2019-11" db="EMBL/GenBank/DDBJ databases">
        <title>Draft genome of Amycolatopsis RM579.</title>
        <authorList>
            <person name="Duangmal K."/>
            <person name="Mingma R."/>
        </authorList>
    </citation>
    <scope>NUCLEOTIDE SEQUENCE [LARGE SCALE GENOMIC DNA]</scope>
    <source>
        <strain evidence="9 10">RM579</strain>
    </source>
</reference>
<proteinExistence type="inferred from homology"/>
<keyword evidence="5 7" id="KW-1133">Transmembrane helix</keyword>
<dbReference type="EMBL" id="WMBA01000048">
    <property type="protein sequence ID" value="MTD57441.1"/>
    <property type="molecule type" value="Genomic_DNA"/>
</dbReference>
<keyword evidence="4 7" id="KW-0812">Transmembrane</keyword>
<evidence type="ECO:0000313" key="9">
    <source>
        <dbReference type="EMBL" id="MTD57441.1"/>
    </source>
</evidence>
<feature type="transmembrane region" description="Helical" evidence="7">
    <location>
        <begin position="94"/>
        <end position="119"/>
    </location>
</feature>
<dbReference type="GO" id="GO:0055085">
    <property type="term" value="P:transmembrane transport"/>
    <property type="evidence" value="ECO:0007669"/>
    <property type="project" value="InterPro"/>
</dbReference>
<evidence type="ECO:0000256" key="3">
    <source>
        <dbReference type="ARBA" id="ARBA00022475"/>
    </source>
</evidence>
<keyword evidence="10" id="KW-1185">Reference proteome</keyword>
<keyword evidence="2 7" id="KW-0813">Transport</keyword>
<evidence type="ECO:0000256" key="2">
    <source>
        <dbReference type="ARBA" id="ARBA00022448"/>
    </source>
</evidence>
<sequence>MMTSTLKESRSPLVRALMPGRPPATHRERRRSKRQARTVASQLVACLAAVLLWQIACSTGVVSSTSIASPVEVVRALGPLLRASSFWAALSDTLQTWALGLGLSILVGIPLGLLLGASFLGYRLTRFTIEFCRSIPAVALLPLALLLYGATPRMALVLVVFGSVWPILVQSVYGARSVDRVARDMAASYRIRRLDRVFRLLVPSAGPLMATGIRIAATMSLLLVIGAEVIGGAPGIGLEFQNYSQAGDIPAMFALVVVSAVLGLALNLGLQATERRVLSWHAVHRVPSQ</sequence>
<dbReference type="PANTHER" id="PTHR30151">
    <property type="entry name" value="ALKANE SULFONATE ABC TRANSPORTER-RELATED, MEMBRANE SUBUNIT"/>
    <property type="match status" value="1"/>
</dbReference>
<gene>
    <name evidence="9" type="ORF">GKO32_26225</name>
</gene>
<dbReference type="InterPro" id="IPR000515">
    <property type="entry name" value="MetI-like"/>
</dbReference>
<dbReference type="CDD" id="cd06261">
    <property type="entry name" value="TM_PBP2"/>
    <property type="match status" value="1"/>
</dbReference>
<keyword evidence="6 7" id="KW-0472">Membrane</keyword>
<feature type="transmembrane region" description="Helical" evidence="7">
    <location>
        <begin position="156"/>
        <end position="176"/>
    </location>
</feature>
<feature type="domain" description="ABC transmembrane type-1" evidence="8">
    <location>
        <begin position="90"/>
        <end position="270"/>
    </location>
</feature>